<proteinExistence type="predicted"/>
<keyword evidence="3" id="KW-1185">Reference proteome</keyword>
<dbReference type="Proteomes" id="UP000334990">
    <property type="component" value="Unassembled WGS sequence"/>
</dbReference>
<dbReference type="NCBIfam" id="NF038403">
    <property type="entry name" value="perm_prefix_1"/>
    <property type="match status" value="1"/>
</dbReference>
<organism evidence="2 3">
    <name type="scientific">Acrocarpospora corrugata</name>
    <dbReference type="NCBI Taxonomy" id="35763"/>
    <lineage>
        <taxon>Bacteria</taxon>
        <taxon>Bacillati</taxon>
        <taxon>Actinomycetota</taxon>
        <taxon>Actinomycetes</taxon>
        <taxon>Streptosporangiales</taxon>
        <taxon>Streptosporangiaceae</taxon>
        <taxon>Acrocarpospora</taxon>
    </lineage>
</organism>
<dbReference type="AlphaFoldDB" id="A0A5M3W2I3"/>
<keyword evidence="1" id="KW-0812">Transmembrane</keyword>
<reference evidence="2 3" key="1">
    <citation type="submission" date="2019-10" db="EMBL/GenBank/DDBJ databases">
        <title>Whole genome shotgun sequence of Acrocarpospora corrugata NBRC 13972.</title>
        <authorList>
            <person name="Ichikawa N."/>
            <person name="Kimura A."/>
            <person name="Kitahashi Y."/>
            <person name="Komaki H."/>
            <person name="Oguchi A."/>
        </authorList>
    </citation>
    <scope>NUCLEOTIDE SEQUENCE [LARGE SCALE GENOMIC DNA]</scope>
    <source>
        <strain evidence="2 3">NBRC 13972</strain>
    </source>
</reference>
<sequence length="232" mass="24711">METFTSAIATETVDGYVARLGRTLHGPGRLKRDLLAEARDSLLDAAEAHRAGGLGRDRAERLAIEEFGPVEVVAPGYQEELAAGQGRRTAAFLFVTVPLTALMWSVIWQIFPAAETAVKPGWFGVVAVTVDYMQLVTGLLSGLVLYGLRRGRRPRVLTRSLGFLVLGQMPVMGVLCAALIWGSQNAANAAAYPPGAVATFLSLGLWGWQLWCAGRCLAVSAKGPAGTGPARY</sequence>
<dbReference type="OrthoDB" id="5187995at2"/>
<dbReference type="EMBL" id="BLAD01000051">
    <property type="protein sequence ID" value="GES01523.1"/>
    <property type="molecule type" value="Genomic_DNA"/>
</dbReference>
<feature type="transmembrane region" description="Helical" evidence="1">
    <location>
        <begin position="123"/>
        <end position="148"/>
    </location>
</feature>
<evidence type="ECO:0000313" key="3">
    <source>
        <dbReference type="Proteomes" id="UP000334990"/>
    </source>
</evidence>
<protein>
    <submittedName>
        <fullName evidence="2">Uncharacterized protein</fullName>
    </submittedName>
</protein>
<comment type="caution">
    <text evidence="2">The sequence shown here is derived from an EMBL/GenBank/DDBJ whole genome shotgun (WGS) entry which is preliminary data.</text>
</comment>
<feature type="transmembrane region" description="Helical" evidence="1">
    <location>
        <begin position="90"/>
        <end position="111"/>
    </location>
</feature>
<evidence type="ECO:0000313" key="2">
    <source>
        <dbReference type="EMBL" id="GES01523.1"/>
    </source>
</evidence>
<name>A0A5M3W2I3_9ACTN</name>
<gene>
    <name evidence="2" type="ORF">Acor_35870</name>
</gene>
<accession>A0A5M3W2I3</accession>
<dbReference type="InterPro" id="IPR047928">
    <property type="entry name" value="Perm_prefix_1"/>
</dbReference>
<evidence type="ECO:0000256" key="1">
    <source>
        <dbReference type="SAM" id="Phobius"/>
    </source>
</evidence>
<feature type="transmembrane region" description="Helical" evidence="1">
    <location>
        <begin position="160"/>
        <end position="183"/>
    </location>
</feature>
<keyword evidence="1" id="KW-1133">Transmembrane helix</keyword>
<keyword evidence="1" id="KW-0472">Membrane</keyword>
<feature type="transmembrane region" description="Helical" evidence="1">
    <location>
        <begin position="189"/>
        <end position="208"/>
    </location>
</feature>
<dbReference type="RefSeq" id="WP_155337803.1">
    <property type="nucleotide sequence ID" value="NZ_BAAABN010000042.1"/>
</dbReference>